<keyword evidence="2" id="KW-0812">Transmembrane</keyword>
<accession>A0AA88L5X7</accession>
<proteinExistence type="predicted"/>
<dbReference type="CDD" id="cd04269">
    <property type="entry name" value="ZnMc_adamalysin_II_like"/>
    <property type="match status" value="1"/>
</dbReference>
<feature type="region of interest" description="Disordered" evidence="8">
    <location>
        <begin position="231"/>
        <end position="255"/>
    </location>
</feature>
<dbReference type="PROSITE" id="PS50214">
    <property type="entry name" value="DISINTEGRIN_2"/>
    <property type="match status" value="1"/>
</dbReference>
<evidence type="ECO:0000256" key="4">
    <source>
        <dbReference type="ARBA" id="ARBA00023136"/>
    </source>
</evidence>
<evidence type="ECO:0000256" key="5">
    <source>
        <dbReference type="ARBA" id="ARBA00023157"/>
    </source>
</evidence>
<dbReference type="PANTHER" id="PTHR11905">
    <property type="entry name" value="ADAM A DISINTEGRIN AND METALLOPROTEASE DOMAIN"/>
    <property type="match status" value="1"/>
</dbReference>
<evidence type="ECO:0000313" key="12">
    <source>
        <dbReference type="EMBL" id="KAK2718122.1"/>
    </source>
</evidence>
<dbReference type="InterPro" id="IPR034027">
    <property type="entry name" value="Reprolysin_adamalysin"/>
</dbReference>
<dbReference type="GO" id="GO:0046872">
    <property type="term" value="F:metal ion binding"/>
    <property type="evidence" value="ECO:0007669"/>
    <property type="project" value="UniProtKB-KW"/>
</dbReference>
<evidence type="ECO:0000256" key="9">
    <source>
        <dbReference type="SAM" id="SignalP"/>
    </source>
</evidence>
<evidence type="ECO:0000256" key="7">
    <source>
        <dbReference type="PROSITE-ProRule" id="PRU00276"/>
    </source>
</evidence>
<keyword evidence="13" id="KW-1185">Reference proteome</keyword>
<feature type="binding site" evidence="7">
    <location>
        <position position="401"/>
    </location>
    <ligand>
        <name>Zn(2+)</name>
        <dbReference type="ChEBI" id="CHEBI:29105"/>
        <note>catalytic</note>
    </ligand>
</feature>
<dbReference type="InterPro" id="IPR000742">
    <property type="entry name" value="EGF"/>
</dbReference>
<keyword evidence="7" id="KW-0479">Metal-binding</keyword>
<feature type="compositionally biased region" description="Low complexity" evidence="8">
    <location>
        <begin position="1042"/>
        <end position="1056"/>
    </location>
</feature>
<evidence type="ECO:0000256" key="2">
    <source>
        <dbReference type="ARBA" id="ARBA00022692"/>
    </source>
</evidence>
<evidence type="ECO:0000259" key="11">
    <source>
        <dbReference type="PROSITE" id="PS50215"/>
    </source>
</evidence>
<dbReference type="PANTHER" id="PTHR11905:SF237">
    <property type="entry name" value="MIND-MELD, ISOFORM J"/>
    <property type="match status" value="1"/>
</dbReference>
<feature type="region of interest" description="Disordered" evidence="8">
    <location>
        <begin position="953"/>
        <end position="1019"/>
    </location>
</feature>
<feature type="region of interest" description="Disordered" evidence="8">
    <location>
        <begin position="1042"/>
        <end position="1076"/>
    </location>
</feature>
<dbReference type="GO" id="GO:0016020">
    <property type="term" value="C:membrane"/>
    <property type="evidence" value="ECO:0007669"/>
    <property type="project" value="UniProtKB-SubCell"/>
</dbReference>
<feature type="binding site" evidence="7">
    <location>
        <position position="405"/>
    </location>
    <ligand>
        <name>Zn(2+)</name>
        <dbReference type="ChEBI" id="CHEBI:29105"/>
        <note>catalytic</note>
    </ligand>
</feature>
<evidence type="ECO:0000256" key="6">
    <source>
        <dbReference type="PROSITE-ProRule" id="PRU00068"/>
    </source>
</evidence>
<dbReference type="Pfam" id="PF01562">
    <property type="entry name" value="Pep_M12B_propep"/>
    <property type="match status" value="1"/>
</dbReference>
<feature type="domain" description="Disintegrin" evidence="10">
    <location>
        <begin position="473"/>
        <end position="561"/>
    </location>
</feature>
<dbReference type="InterPro" id="IPR018358">
    <property type="entry name" value="Disintegrin_CS"/>
</dbReference>
<feature type="compositionally biased region" description="Basic and acidic residues" evidence="8">
    <location>
        <begin position="244"/>
        <end position="255"/>
    </location>
</feature>
<feature type="signal peptide" evidence="9">
    <location>
        <begin position="1"/>
        <end position="17"/>
    </location>
</feature>
<dbReference type="AlphaFoldDB" id="A0AA88L5X7"/>
<dbReference type="Pfam" id="PF00200">
    <property type="entry name" value="Disintegrin"/>
    <property type="match status" value="1"/>
</dbReference>
<organism evidence="12 13">
    <name type="scientific">Artemia franciscana</name>
    <name type="common">Brine shrimp</name>
    <name type="synonym">Artemia sanfranciscana</name>
    <dbReference type="NCBI Taxonomy" id="6661"/>
    <lineage>
        <taxon>Eukaryota</taxon>
        <taxon>Metazoa</taxon>
        <taxon>Ecdysozoa</taxon>
        <taxon>Arthropoda</taxon>
        <taxon>Crustacea</taxon>
        <taxon>Branchiopoda</taxon>
        <taxon>Anostraca</taxon>
        <taxon>Artemiidae</taxon>
        <taxon>Artemia</taxon>
    </lineage>
</organism>
<dbReference type="PRINTS" id="PR00289">
    <property type="entry name" value="DISINTEGRIN"/>
</dbReference>
<dbReference type="GO" id="GO:0006508">
    <property type="term" value="P:proteolysis"/>
    <property type="evidence" value="ECO:0007669"/>
    <property type="project" value="InterPro"/>
</dbReference>
<dbReference type="InterPro" id="IPR001590">
    <property type="entry name" value="Peptidase_M12B"/>
</dbReference>
<dbReference type="Pfam" id="PF01421">
    <property type="entry name" value="Reprolysin"/>
    <property type="match status" value="1"/>
</dbReference>
<gene>
    <name evidence="12" type="ORF">QYM36_006792</name>
</gene>
<evidence type="ECO:0000256" key="3">
    <source>
        <dbReference type="ARBA" id="ARBA00022989"/>
    </source>
</evidence>
<dbReference type="InterPro" id="IPR002870">
    <property type="entry name" value="Peptidase_M12B_N"/>
</dbReference>
<evidence type="ECO:0000256" key="1">
    <source>
        <dbReference type="ARBA" id="ARBA00004479"/>
    </source>
</evidence>
<evidence type="ECO:0000256" key="8">
    <source>
        <dbReference type="SAM" id="MobiDB-lite"/>
    </source>
</evidence>
<dbReference type="FunFam" id="4.10.70.10:FF:000001">
    <property type="entry name" value="Disintegrin and metalloproteinase domain-containing protein 22"/>
    <property type="match status" value="1"/>
</dbReference>
<dbReference type="InterPro" id="IPR006586">
    <property type="entry name" value="ADAM_Cys-rich"/>
</dbReference>
<dbReference type="PROSITE" id="PS50215">
    <property type="entry name" value="ADAM_MEPRO"/>
    <property type="match status" value="1"/>
</dbReference>
<dbReference type="SUPFAM" id="SSF55486">
    <property type="entry name" value="Metalloproteases ('zincins'), catalytic domain"/>
    <property type="match status" value="1"/>
</dbReference>
<keyword evidence="3" id="KW-1133">Transmembrane helix</keyword>
<comment type="caution">
    <text evidence="7">Lacks conserved residue(s) required for the propagation of feature annotation.</text>
</comment>
<dbReference type="InterPro" id="IPR001762">
    <property type="entry name" value="Disintegrin_dom"/>
</dbReference>
<evidence type="ECO:0000313" key="13">
    <source>
        <dbReference type="Proteomes" id="UP001187531"/>
    </source>
</evidence>
<feature type="domain" description="Peptidase M12B" evidence="11">
    <location>
        <begin position="263"/>
        <end position="467"/>
    </location>
</feature>
<dbReference type="PROSITE" id="PS00022">
    <property type="entry name" value="EGF_1"/>
    <property type="match status" value="1"/>
</dbReference>
<dbReference type="GO" id="GO:0004222">
    <property type="term" value="F:metalloendopeptidase activity"/>
    <property type="evidence" value="ECO:0007669"/>
    <property type="project" value="InterPro"/>
</dbReference>
<keyword evidence="9" id="KW-0732">Signal</keyword>
<sequence>MWILVLVGAIVVVGTDALSPMYRDGEFTYDETFWNEDNPVLEAEKLLREHKENQELVKRIGSSYYQIIYPVQYRQQEKLGISTREIGTAKSLDRSDYRHGRAQTGRHFQKTSLYIKALKYKFQLDLELNTQLLAPNLIQKHYLANGAEQITKQEVEHCYYHGTVKDYPGATAAFRTCNGLSGVIHIGNETFIMHPFYGGDLSRKHPHVIFEATKKIKQQCGNNRDTEWGLGRSSGFRKSKGSKYKRDVDPTNRSRRDARFSTKYVETALIIDKSMFGKRNGSRRAEVVQDSIQIANIADLYFRTLNTRVSVVYIETWASGNQIGIEKNEEMTKVLRQLSDYNLRKLQNIEKDTIQLLTSDPFIRGQTGMAFPDSICTPKSVGVSVDISIYEPHLAGATMAHMIGHNLGMDHDEGGDECHCSDWHGCVMAETIVGRENVQPYKFSECSLTEYVEKLRKGRGICLFNRPNQLEDFGKCGNGIVDEGEDCDCGTLDECRETDPCCEAVTCKLKADAECSTGPCCDNCQLRSRGYLCRDSLNECDLPEFCTGKSGQCPMDIYKKNGHSCGDDGYCFRGECPTTNAQCYNLWGFGSKSSGNVCYEQFNTQGTINGHCGMDGSNNLIRCEPENVKCGSLQCELGSSSPIIQGMEKLYSRTMLAMGGTEKECKVTLLKSDHPDLGLVKDGTKCGDHLICMNRTCTSIYPHIDRGKCPTNNVALECSGNGVCSSVNTCFCEPKWEGHDCSKPGNNTFLYLPPVDQRHDQGYGVENDPTQSALDMDTTPIPSWRKNTNKTTSYVDRSGSSTLQLVITLVSAVGGVFIMFASMALCYRSVVVHRNLSLCVRRKSTIPKYDPPYMKRPVPVPPKGGPNSHMMPPQQNQATIPMNHHMALDPNGRGGITFGNMPSYRGQRRPEVQPNLPLNGPNGSIQMGTQNTNINSEEDLLTSGDDETTAFLDSRSSLQRQPEKGILKKGVYGPIGCDRDMNDRWGDESQSDNQEALLSPATDPERLPLPSGGAGSSMNDVERTLKSLSGYHEDILQALRAAASHRSNSSASLTASDDPRKSLSDGYSEYNPPSSTDYMVLRAAQSRDKLGGSVGNVRTNSTTHLPHGDVSGDEGDSVPPCGPIRIRNLEDLIRQLERHSVRHNSPNGSEDIRLSETEADRHYRLERTGLDRLERLDPIRSSSAIGLDKSSPSQYSIR</sequence>
<feature type="binding site" evidence="7">
    <location>
        <position position="411"/>
    </location>
    <ligand>
        <name>Zn(2+)</name>
        <dbReference type="ChEBI" id="CHEBI:29105"/>
        <note>catalytic</note>
    </ligand>
</feature>
<keyword evidence="7" id="KW-0862">Zinc</keyword>
<dbReference type="InterPro" id="IPR024079">
    <property type="entry name" value="MetalloPept_cat_dom_sf"/>
</dbReference>
<reference evidence="12" key="1">
    <citation type="submission" date="2023-07" db="EMBL/GenBank/DDBJ databases">
        <title>Chromosome-level genome assembly of Artemia franciscana.</title>
        <authorList>
            <person name="Jo E."/>
        </authorList>
    </citation>
    <scope>NUCLEOTIDE SEQUENCE</scope>
    <source>
        <tissue evidence="12">Whole body</tissue>
    </source>
</reference>
<dbReference type="Gene3D" id="4.10.70.10">
    <property type="entry name" value="Disintegrin domain"/>
    <property type="match status" value="1"/>
</dbReference>
<dbReference type="SUPFAM" id="SSF57552">
    <property type="entry name" value="Blood coagulation inhibitor (disintegrin)"/>
    <property type="match status" value="1"/>
</dbReference>
<dbReference type="EMBL" id="JAVRJZ010000010">
    <property type="protein sequence ID" value="KAK2718122.1"/>
    <property type="molecule type" value="Genomic_DNA"/>
</dbReference>
<keyword evidence="5 6" id="KW-1015">Disulfide bond</keyword>
<dbReference type="Pfam" id="PF08516">
    <property type="entry name" value="ADAM_CR"/>
    <property type="match status" value="1"/>
</dbReference>
<protein>
    <submittedName>
        <fullName evidence="12">Uncharacterized protein</fullName>
    </submittedName>
</protein>
<keyword evidence="4" id="KW-0472">Membrane</keyword>
<dbReference type="InterPro" id="IPR036436">
    <property type="entry name" value="Disintegrin_dom_sf"/>
</dbReference>
<feature type="disulfide bond" evidence="6">
    <location>
        <begin position="533"/>
        <end position="553"/>
    </location>
</feature>
<comment type="caution">
    <text evidence="12">The sequence shown here is derived from an EMBL/GenBank/DDBJ whole genome shotgun (WGS) entry which is preliminary data.</text>
</comment>
<feature type="chain" id="PRO_5041638597" evidence="9">
    <location>
        <begin position="18"/>
        <end position="1198"/>
    </location>
</feature>
<dbReference type="Proteomes" id="UP001187531">
    <property type="component" value="Unassembled WGS sequence"/>
</dbReference>
<evidence type="ECO:0000259" key="10">
    <source>
        <dbReference type="PROSITE" id="PS50214"/>
    </source>
</evidence>
<feature type="compositionally biased region" description="Basic and acidic residues" evidence="8">
    <location>
        <begin position="977"/>
        <end position="987"/>
    </location>
</feature>
<dbReference type="PROSITE" id="PS00427">
    <property type="entry name" value="DISINTEGRIN_1"/>
    <property type="match status" value="1"/>
</dbReference>
<dbReference type="SMART" id="SM00050">
    <property type="entry name" value="DISIN"/>
    <property type="match status" value="1"/>
</dbReference>
<name>A0AA88L5X7_ARTSF</name>
<dbReference type="Gene3D" id="3.40.390.10">
    <property type="entry name" value="Collagenase (Catalytic Domain)"/>
    <property type="match status" value="1"/>
</dbReference>
<feature type="region of interest" description="Disordered" evidence="8">
    <location>
        <begin position="1090"/>
        <end position="1120"/>
    </location>
</feature>
<dbReference type="FunFam" id="3.40.390.10:FF:000002">
    <property type="entry name" value="Disintegrin and metalloproteinase domain-containing protein 22"/>
    <property type="match status" value="1"/>
</dbReference>
<dbReference type="SMART" id="SM00608">
    <property type="entry name" value="ACR"/>
    <property type="match status" value="1"/>
</dbReference>
<comment type="subcellular location">
    <subcellularLocation>
        <location evidence="1">Membrane</location>
        <topology evidence="1">Single-pass type I membrane protein</topology>
    </subcellularLocation>
</comment>